<dbReference type="InterPro" id="IPR038732">
    <property type="entry name" value="HpyO/CreE_NAD-binding"/>
</dbReference>
<dbReference type="EMBL" id="JAKJXH010000001">
    <property type="protein sequence ID" value="MCF7540874.1"/>
    <property type="molecule type" value="Genomic_DNA"/>
</dbReference>
<gene>
    <name evidence="2" type="ORF">L4G47_01380</name>
</gene>
<dbReference type="RefSeq" id="WP_237250154.1">
    <property type="nucleotide sequence ID" value="NZ_JAKJXE010000006.1"/>
</dbReference>
<proteinExistence type="predicted"/>
<evidence type="ECO:0000259" key="1">
    <source>
        <dbReference type="Pfam" id="PF13454"/>
    </source>
</evidence>
<organism evidence="2 3">
    <name type="scientific">Pseudomonas petrae</name>
    <dbReference type="NCBI Taxonomy" id="2912190"/>
    <lineage>
        <taxon>Bacteria</taxon>
        <taxon>Pseudomonadati</taxon>
        <taxon>Pseudomonadota</taxon>
        <taxon>Gammaproteobacteria</taxon>
        <taxon>Pseudomonadales</taxon>
        <taxon>Pseudomonadaceae</taxon>
        <taxon>Pseudomonas</taxon>
    </lineage>
</organism>
<dbReference type="PANTHER" id="PTHR40254">
    <property type="entry name" value="BLR0577 PROTEIN"/>
    <property type="match status" value="1"/>
</dbReference>
<feature type="domain" description="FAD-dependent urate hydroxylase HpyO/Asp monooxygenase CreE-like FAD/NAD(P)-binding" evidence="1">
    <location>
        <begin position="25"/>
        <end position="186"/>
    </location>
</feature>
<dbReference type="Pfam" id="PF13454">
    <property type="entry name" value="NAD_binding_9"/>
    <property type="match status" value="1"/>
</dbReference>
<comment type="caution">
    <text evidence="2">The sequence shown here is derived from an EMBL/GenBank/DDBJ whole genome shotgun (WGS) entry which is preliminary data.</text>
</comment>
<accession>A0ABS9I126</accession>
<reference evidence="2" key="1">
    <citation type="submission" date="2022-01" db="EMBL/GenBank/DDBJ databases">
        <title>Pseudomonas sp. nov. isolated from Antarctic regolith.</title>
        <authorList>
            <person name="Novakova D."/>
            <person name="Sedlar K."/>
        </authorList>
    </citation>
    <scope>NUCLEOTIDE SEQUENCE</scope>
    <source>
        <strain evidence="2">P2647</strain>
    </source>
</reference>
<dbReference type="InterPro" id="IPR052189">
    <property type="entry name" value="L-asp_N-monooxygenase_NS-form"/>
</dbReference>
<evidence type="ECO:0000313" key="2">
    <source>
        <dbReference type="EMBL" id="MCF7540874.1"/>
    </source>
</evidence>
<keyword evidence="3" id="KW-1185">Reference proteome</keyword>
<evidence type="ECO:0000313" key="3">
    <source>
        <dbReference type="Proteomes" id="UP001162905"/>
    </source>
</evidence>
<sequence length="602" mass="65195">MELSAALPGEKLSPGSDKPAIRIGIVGCGSRGLTVLERICALAINTARRIEVNVFDPQPPGPGLHAVDQPEYLMLNTVASQISMFPDTAALDGRVGRQGPNFYEWCLRFKSAERNVQPNEFLPRSWLGEYLAWTYEQVILGLPANVCVIHHSHAVDNIEHTDMGQFVLSTGELDCAVDWLAITVGHAQPQSSNGVLPTPSVAYSHLGSLDSVLSTEAVGIEGLGLTAMDVVAGLTVGRGGQFSKLPDGVRYEPGGREPTIYLFSRSGLPYRTRPDIVPHRTSNAALIFTLSAVASLREENPDGLDFEQQVLPLIKAEMLAEYFGMIASQKGESAVRIKAEIARAYYLDRLETVSAEMAARFQALPLDDAVYNPRVSTTDAADYSQAMRASIERDVAQSLLGLDSSPIKAAIEVWRSCREQLRRVVDNRGLTTHSGRVFFGEYAPHVNRMVAGPQKERHLELLALADAGIVHWVRPSQVIHSPGGEPAAVRLSENLAVPLQPLQSVIKAHVSNACDISSLPKIIRSLMSSGIIHSLNGGGEGVLVDSEGKAQPNLWITGPLVEGSTYYNHYVPSSGSYSRAFVDADRIAREMLGLNVGVRAIV</sequence>
<dbReference type="Proteomes" id="UP001162905">
    <property type="component" value="Unassembled WGS sequence"/>
</dbReference>
<dbReference type="PANTHER" id="PTHR40254:SF1">
    <property type="entry name" value="BLR0577 PROTEIN"/>
    <property type="match status" value="1"/>
</dbReference>
<name>A0ABS9I126_9PSED</name>
<protein>
    <submittedName>
        <fullName evidence="2">FAD/NAD(P)-binding protein</fullName>
    </submittedName>
</protein>